<dbReference type="InterPro" id="IPR017945">
    <property type="entry name" value="DHBP_synth_RibB-like_a/b_dom"/>
</dbReference>
<evidence type="ECO:0000259" key="2">
    <source>
        <dbReference type="Pfam" id="PF17788"/>
    </source>
</evidence>
<dbReference type="InterPro" id="IPR051060">
    <property type="entry name" value="Carbamoyltrans_HypF-like"/>
</dbReference>
<feature type="domain" description="HypF Kae1-like" evidence="2">
    <location>
        <begin position="73"/>
        <end position="171"/>
    </location>
</feature>
<evidence type="ECO:0000259" key="1">
    <source>
        <dbReference type="Pfam" id="PF01300"/>
    </source>
</evidence>
<dbReference type="SUPFAM" id="SSF55821">
    <property type="entry name" value="YrdC/RibB"/>
    <property type="match status" value="1"/>
</dbReference>
<name>T1DE94_9ZZZZ</name>
<protein>
    <submittedName>
        <fullName evidence="3">(NiFe) hydrogenase maturation protein HypF</fullName>
    </submittedName>
</protein>
<organism evidence="3">
    <name type="scientific">mine drainage metagenome</name>
    <dbReference type="NCBI Taxonomy" id="410659"/>
    <lineage>
        <taxon>unclassified sequences</taxon>
        <taxon>metagenomes</taxon>
        <taxon>ecological metagenomes</taxon>
    </lineage>
</organism>
<dbReference type="GO" id="GO:0003725">
    <property type="term" value="F:double-stranded RNA binding"/>
    <property type="evidence" value="ECO:0007669"/>
    <property type="project" value="InterPro"/>
</dbReference>
<feature type="domain" description="YrdC-like" evidence="1">
    <location>
        <begin position="1"/>
        <end position="58"/>
    </location>
</feature>
<proteinExistence type="predicted"/>
<dbReference type="GO" id="GO:0016743">
    <property type="term" value="F:carboxyl- or carbamoyltransferase activity"/>
    <property type="evidence" value="ECO:0007669"/>
    <property type="project" value="TreeGrafter"/>
</dbReference>
<dbReference type="Gene3D" id="3.30.110.120">
    <property type="match status" value="1"/>
</dbReference>
<dbReference type="InterPro" id="IPR041440">
    <property type="entry name" value="HypF_C"/>
</dbReference>
<evidence type="ECO:0000313" key="3">
    <source>
        <dbReference type="EMBL" id="EQD79709.1"/>
    </source>
</evidence>
<sequence>MTSANPCGEPLVADTAEAVRRLGGIADALLVHDRDIIVRCDDSVLQHAGGHMRFIRRARGYVPRAIRMHADGPVVLAVGAHLKNTLCVTRGDEAFVSQHIGTLDNAATRGMFDEVTQHLLGLLQAQPVALAHDLHPDFHSTRYAQALAARLEVPCIAVQHHHAHIAAVAAEHRH</sequence>
<comment type="caution">
    <text evidence="3">The sequence shown here is derived from an EMBL/GenBank/DDBJ whole genome shotgun (WGS) entry which is preliminary data.</text>
</comment>
<dbReference type="Pfam" id="PF17788">
    <property type="entry name" value="HypF_C"/>
    <property type="match status" value="1"/>
</dbReference>
<gene>
    <name evidence="3" type="ORF">B1A_01589</name>
</gene>
<dbReference type="Pfam" id="PF01300">
    <property type="entry name" value="Sua5_yciO_yrdC"/>
    <property type="match status" value="1"/>
</dbReference>
<dbReference type="GO" id="GO:0008270">
    <property type="term" value="F:zinc ion binding"/>
    <property type="evidence" value="ECO:0007669"/>
    <property type="project" value="TreeGrafter"/>
</dbReference>
<dbReference type="InterPro" id="IPR006070">
    <property type="entry name" value="Sua5-like_dom"/>
</dbReference>
<accession>T1DE94</accession>
<dbReference type="PANTHER" id="PTHR42959:SF1">
    <property type="entry name" value="CARBAMOYLTRANSFERASE HYPF"/>
    <property type="match status" value="1"/>
</dbReference>
<reference evidence="3" key="1">
    <citation type="submission" date="2013-08" db="EMBL/GenBank/DDBJ databases">
        <authorList>
            <person name="Mendez C."/>
            <person name="Richter M."/>
            <person name="Ferrer M."/>
            <person name="Sanchez J."/>
        </authorList>
    </citation>
    <scope>NUCLEOTIDE SEQUENCE</scope>
</reference>
<dbReference type="AlphaFoldDB" id="T1DE94"/>
<feature type="non-terminal residue" evidence="3">
    <location>
        <position position="174"/>
    </location>
</feature>
<dbReference type="PANTHER" id="PTHR42959">
    <property type="entry name" value="CARBAMOYLTRANSFERASE"/>
    <property type="match status" value="1"/>
</dbReference>
<dbReference type="EMBL" id="AUZX01001205">
    <property type="protein sequence ID" value="EQD79709.1"/>
    <property type="molecule type" value="Genomic_DNA"/>
</dbReference>
<dbReference type="Gene3D" id="3.30.420.360">
    <property type="match status" value="1"/>
</dbReference>
<dbReference type="GO" id="GO:0051604">
    <property type="term" value="P:protein maturation"/>
    <property type="evidence" value="ECO:0007669"/>
    <property type="project" value="TreeGrafter"/>
</dbReference>
<reference evidence="3" key="2">
    <citation type="journal article" date="2014" name="ISME J.">
        <title>Microbial stratification in low pH oxic and suboxic macroscopic growths along an acid mine drainage.</title>
        <authorList>
            <person name="Mendez-Garcia C."/>
            <person name="Mesa V."/>
            <person name="Sprenger R.R."/>
            <person name="Richter M."/>
            <person name="Diez M.S."/>
            <person name="Solano J."/>
            <person name="Bargiela R."/>
            <person name="Golyshina O.V."/>
            <person name="Manteca A."/>
            <person name="Ramos J.L."/>
            <person name="Gallego J.R."/>
            <person name="Llorente I."/>
            <person name="Martins Dos Santos V.A."/>
            <person name="Jensen O.N."/>
            <person name="Pelaez A.I."/>
            <person name="Sanchez J."/>
            <person name="Ferrer M."/>
        </authorList>
    </citation>
    <scope>NUCLEOTIDE SEQUENCE</scope>
</reference>